<dbReference type="GO" id="GO:0005975">
    <property type="term" value="P:carbohydrate metabolic process"/>
    <property type="evidence" value="ECO:0007669"/>
    <property type="project" value="InterPro"/>
</dbReference>
<protein>
    <submittedName>
        <fullName evidence="9">Alpha,alpha-trehalose phosphorylase</fullName>
    </submittedName>
</protein>
<dbReference type="InterPro" id="IPR017045">
    <property type="entry name" value="Malt_Pase/Glycosyl_Hdrlase"/>
</dbReference>
<comment type="similarity">
    <text evidence="1">Belongs to the glycosyl hydrolase 65 family.</text>
</comment>
<evidence type="ECO:0000256" key="1">
    <source>
        <dbReference type="ARBA" id="ARBA00006768"/>
    </source>
</evidence>
<feature type="active site" description="Proton donor" evidence="4">
    <location>
        <position position="496"/>
    </location>
</feature>
<evidence type="ECO:0000259" key="6">
    <source>
        <dbReference type="Pfam" id="PF03632"/>
    </source>
</evidence>
<dbReference type="GO" id="GO:0030246">
    <property type="term" value="F:carbohydrate binding"/>
    <property type="evidence" value="ECO:0007669"/>
    <property type="project" value="InterPro"/>
</dbReference>
<dbReference type="SUPFAM" id="SSF48208">
    <property type="entry name" value="Six-hairpin glycosidases"/>
    <property type="match status" value="1"/>
</dbReference>
<dbReference type="InterPro" id="IPR005194">
    <property type="entry name" value="Glyco_hydro_65_C"/>
</dbReference>
<sequence>MREFHEKKLEKEKQFAVHPWRIIEEDFQVENNHHNESIFSIGNGFLGLRGTLEEDYTGPPETTTPGFYINGIYDSEEIVYGEDAPNLPGWSQTIVNLMDWTRINIFLEGEKFDLLEGEVEEYRRVLDMRSGVLNRKVVWCSPQGRKARIEIERLISFTNRKLGLIDYKITPLNFNGEIRFESSIDGDVKNHHHFRKDKVMKFESAGFADDRCYLVQTTSRSDIKVAGAVKNELDIPENTRVSKDRFVLDEEIIENIKISASQDERFSLQKYAAFLTSRDVPADRIKKRAILNVNDGAEKGVEQIKSEQKKYLEDFWSDFDVFLRGQGYLQQALRYNAFQLIQSTGRDGRTNVPAKGLTGEFYEGHYFWDSETYIVPFYIFNRPQIARKLLEYRYSILDEARQNARRVKLDGALFPWRTIDGKEASGFFMGSTVQYHIDADIAYALYLYLTATEDYDFLYDKGAEILLETARMWVSCGHFNKRTGEFCFNEVCGPDEYKPGVDNNCFTNYMAKFNLRFARETLAKMKEEAPERYTALIEKTNLTDDEIEDWHTAEKNMKLPFDEELGIHTQDDSFLSKEPLDIEEIPHEQLPLVANWHPLTIWRYQVIKQADVILLMLLQGDKFTLEEKKANYDFYEPKTTHDSSLSPAVYSIIASEIGYTEEAFKYFIQISRLDLDDFNENTYQGLHTAGLGSAWMTLVYGFAGMRNYHGNLSFRPYLPEKLEGYQFSIYFKSRELRVRVTEKGASYRVISDQELELEHCDKEVILRPGEEKVLPLRDFSRLPWRNEE</sequence>
<evidence type="ECO:0000313" key="10">
    <source>
        <dbReference type="Proteomes" id="UP000199476"/>
    </source>
</evidence>
<dbReference type="InterPro" id="IPR037018">
    <property type="entry name" value="GH65_N"/>
</dbReference>
<dbReference type="Pfam" id="PF03636">
    <property type="entry name" value="Glyco_hydro_65N"/>
    <property type="match status" value="1"/>
</dbReference>
<evidence type="ECO:0000256" key="4">
    <source>
        <dbReference type="PIRSR" id="PIRSR036289-50"/>
    </source>
</evidence>
<dbReference type="InterPro" id="IPR005195">
    <property type="entry name" value="Glyco_hydro_65_M"/>
</dbReference>
<evidence type="ECO:0000259" key="8">
    <source>
        <dbReference type="Pfam" id="PF03636"/>
    </source>
</evidence>
<organism evidence="9 10">
    <name type="scientific">Halarsenatibacter silvermanii</name>
    <dbReference type="NCBI Taxonomy" id="321763"/>
    <lineage>
        <taxon>Bacteria</taxon>
        <taxon>Bacillati</taxon>
        <taxon>Bacillota</taxon>
        <taxon>Clostridia</taxon>
        <taxon>Halanaerobiales</taxon>
        <taxon>Halarsenatibacteraceae</taxon>
        <taxon>Halarsenatibacter</taxon>
    </lineage>
</organism>
<dbReference type="EMBL" id="FNGO01000012">
    <property type="protein sequence ID" value="SDL95293.1"/>
    <property type="molecule type" value="Genomic_DNA"/>
</dbReference>
<dbReference type="GO" id="GO:0016757">
    <property type="term" value="F:glycosyltransferase activity"/>
    <property type="evidence" value="ECO:0007669"/>
    <property type="project" value="UniProtKB-KW"/>
</dbReference>
<evidence type="ECO:0000259" key="7">
    <source>
        <dbReference type="Pfam" id="PF03633"/>
    </source>
</evidence>
<dbReference type="GO" id="GO:0004553">
    <property type="term" value="F:hydrolase activity, hydrolyzing O-glycosyl compounds"/>
    <property type="evidence" value="ECO:0007669"/>
    <property type="project" value="TreeGrafter"/>
</dbReference>
<dbReference type="InterPro" id="IPR005196">
    <property type="entry name" value="Glyco_hydro_65_N"/>
</dbReference>
<evidence type="ECO:0000313" key="9">
    <source>
        <dbReference type="EMBL" id="SDL95293.1"/>
    </source>
</evidence>
<dbReference type="Pfam" id="PF03632">
    <property type="entry name" value="Glyco_hydro_65m"/>
    <property type="match status" value="1"/>
</dbReference>
<accession>A0A1G9P9Q4</accession>
<keyword evidence="10" id="KW-1185">Reference proteome</keyword>
<dbReference type="PANTHER" id="PTHR11051">
    <property type="entry name" value="GLYCOSYL HYDROLASE-RELATED"/>
    <property type="match status" value="1"/>
</dbReference>
<dbReference type="Gene3D" id="2.70.98.40">
    <property type="entry name" value="Glycoside hydrolase, family 65, N-terminal domain"/>
    <property type="match status" value="1"/>
</dbReference>
<name>A0A1G9P9Q4_9FIRM</name>
<evidence type="ECO:0000256" key="3">
    <source>
        <dbReference type="ARBA" id="ARBA00022679"/>
    </source>
</evidence>
<feature type="domain" description="Glycoside hydrolase family 65 C-terminal" evidence="7">
    <location>
        <begin position="705"/>
        <end position="766"/>
    </location>
</feature>
<dbReference type="Gene3D" id="2.60.420.10">
    <property type="entry name" value="Maltose phosphorylase, domain 3"/>
    <property type="match status" value="1"/>
</dbReference>
<gene>
    <name evidence="9" type="ORF">SAMN04488692_11245</name>
</gene>
<dbReference type="Gene3D" id="1.50.10.10">
    <property type="match status" value="1"/>
</dbReference>
<evidence type="ECO:0000256" key="5">
    <source>
        <dbReference type="PIRSR" id="PIRSR036289-51"/>
    </source>
</evidence>
<dbReference type="Pfam" id="PF03633">
    <property type="entry name" value="Glyco_hydro_65C"/>
    <property type="match status" value="1"/>
</dbReference>
<dbReference type="OrthoDB" id="9758855at2"/>
<keyword evidence="3" id="KW-0808">Transferase</keyword>
<proteinExistence type="inferred from homology"/>
<dbReference type="STRING" id="321763.SAMN04488692_11245"/>
<dbReference type="InterPro" id="IPR008928">
    <property type="entry name" value="6-hairpin_glycosidase_sf"/>
</dbReference>
<dbReference type="RefSeq" id="WP_089760405.1">
    <property type="nucleotide sequence ID" value="NZ_FNGO01000012.1"/>
</dbReference>
<evidence type="ECO:0000256" key="2">
    <source>
        <dbReference type="ARBA" id="ARBA00022676"/>
    </source>
</evidence>
<feature type="domain" description="Glycoside hydrolase family 65 N-terminal" evidence="8">
    <location>
        <begin position="24"/>
        <end position="278"/>
    </location>
</feature>
<feature type="domain" description="Glycoside hydrolase family 65 central catalytic" evidence="6">
    <location>
        <begin position="334"/>
        <end position="696"/>
    </location>
</feature>
<dbReference type="InterPro" id="IPR012341">
    <property type="entry name" value="6hp_glycosidase-like_sf"/>
</dbReference>
<dbReference type="SUPFAM" id="SSF74650">
    <property type="entry name" value="Galactose mutarotase-like"/>
    <property type="match status" value="1"/>
</dbReference>
<reference evidence="9 10" key="1">
    <citation type="submission" date="2016-10" db="EMBL/GenBank/DDBJ databases">
        <authorList>
            <person name="de Groot N.N."/>
        </authorList>
    </citation>
    <scope>NUCLEOTIDE SEQUENCE [LARGE SCALE GENOMIC DNA]</scope>
    <source>
        <strain evidence="9 10">SLAS-1</strain>
    </source>
</reference>
<feature type="binding site" evidence="5">
    <location>
        <begin position="368"/>
        <end position="369"/>
    </location>
    <ligand>
        <name>substrate</name>
    </ligand>
</feature>
<feature type="binding site" evidence="5">
    <location>
        <begin position="608"/>
        <end position="609"/>
    </location>
    <ligand>
        <name>substrate</name>
    </ligand>
</feature>
<dbReference type="AlphaFoldDB" id="A0A1G9P9Q4"/>
<dbReference type="Proteomes" id="UP000199476">
    <property type="component" value="Unassembled WGS sequence"/>
</dbReference>
<dbReference type="PANTHER" id="PTHR11051:SF8">
    <property type="entry name" value="PROTEIN-GLUCOSYLGALACTOSYLHYDROXYLYSINE GLUCOSIDASE"/>
    <property type="match status" value="1"/>
</dbReference>
<dbReference type="PIRSF" id="PIRSF036289">
    <property type="entry name" value="Glycosyl_hydrolase_malt_phosph"/>
    <property type="match status" value="1"/>
</dbReference>
<keyword evidence="2" id="KW-0328">Glycosyltransferase</keyword>
<dbReference type="InterPro" id="IPR011013">
    <property type="entry name" value="Gal_mutarotase_sf_dom"/>
</dbReference>